<evidence type="ECO:0000256" key="1">
    <source>
        <dbReference type="SAM" id="SignalP"/>
    </source>
</evidence>
<reference evidence="2 3" key="1">
    <citation type="submission" date="2019-02" db="EMBL/GenBank/DDBJ databases">
        <title>The Batch Genome Submission of Acinetobacter spp. strains.</title>
        <authorList>
            <person name="Qin J."/>
            <person name="Hu Y."/>
            <person name="Ye H."/>
            <person name="Wei L."/>
            <person name="Feng Y."/>
            <person name="Zong Z."/>
        </authorList>
    </citation>
    <scope>NUCLEOTIDE SEQUENCE [LARGE SCALE GENOMIC DNA]</scope>
    <source>
        <strain evidence="2 3">WCHAW060049</strain>
    </source>
</reference>
<name>A0A4Q7APE5_9GAMM</name>
<gene>
    <name evidence="2" type="ORF">EXU28_07415</name>
</gene>
<dbReference type="RefSeq" id="WP_130132476.1">
    <property type="nucleotide sequence ID" value="NZ_SGSQ01000009.1"/>
</dbReference>
<keyword evidence="3" id="KW-1185">Reference proteome</keyword>
<evidence type="ECO:0000313" key="2">
    <source>
        <dbReference type="EMBL" id="RZG47009.1"/>
    </source>
</evidence>
<organism evidence="2 3">
    <name type="scientific">Acinetobacter wuhouensis</name>
    <dbReference type="NCBI Taxonomy" id="1879050"/>
    <lineage>
        <taxon>Bacteria</taxon>
        <taxon>Pseudomonadati</taxon>
        <taxon>Pseudomonadota</taxon>
        <taxon>Gammaproteobacteria</taxon>
        <taxon>Moraxellales</taxon>
        <taxon>Moraxellaceae</taxon>
        <taxon>Acinetobacter</taxon>
    </lineage>
</organism>
<proteinExistence type="predicted"/>
<dbReference type="AlphaFoldDB" id="A0A4Q7APE5"/>
<sequence>MVRIKSFMISALIGLNVLTQVHASEKTIKVQWDDKGKFEQTILSKVAIGHWTYVELEYPEKYQKASDKMLINMNDKRAILNLSLNCIEPDEKSKFVIEDHRGLDRLNAAQNDLDIVLDGQSYGNPFLQSAVELEKFKQAILSAKKIQFNADAYGAPYHFVNRNADLLLTPVTCS</sequence>
<accession>A0A4Q7APE5</accession>
<keyword evidence="1" id="KW-0732">Signal</keyword>
<comment type="caution">
    <text evidence="2">The sequence shown here is derived from an EMBL/GenBank/DDBJ whole genome shotgun (WGS) entry which is preliminary data.</text>
</comment>
<feature type="chain" id="PRO_5020719264" evidence="1">
    <location>
        <begin position="24"/>
        <end position="174"/>
    </location>
</feature>
<dbReference type="Proteomes" id="UP000293863">
    <property type="component" value="Unassembled WGS sequence"/>
</dbReference>
<dbReference type="EMBL" id="SGSQ01000009">
    <property type="protein sequence ID" value="RZG47009.1"/>
    <property type="molecule type" value="Genomic_DNA"/>
</dbReference>
<evidence type="ECO:0000313" key="3">
    <source>
        <dbReference type="Proteomes" id="UP000293863"/>
    </source>
</evidence>
<protein>
    <submittedName>
        <fullName evidence="2">Uncharacterized protein</fullName>
    </submittedName>
</protein>
<feature type="signal peptide" evidence="1">
    <location>
        <begin position="1"/>
        <end position="23"/>
    </location>
</feature>